<proteinExistence type="predicted"/>
<protein>
    <recommendedName>
        <fullName evidence="4">DUF2779 domain-containing protein</fullName>
    </recommendedName>
</protein>
<evidence type="ECO:0000313" key="3">
    <source>
        <dbReference type="Proteomes" id="UP000013137"/>
    </source>
</evidence>
<dbReference type="OrthoDB" id="396255at2"/>
<reference evidence="2 3" key="1">
    <citation type="journal article" date="2013" name="Genome Announc.">
        <title>Draft Genome Sequences of Mycoplasma alkalescens, Mycoplasma arginini, and Mycoplasma bovigenitalium, Three Species with Equivocal Pathogenic Status for Cattle.</title>
        <authorList>
            <person name="Manso-Silvan L."/>
            <person name="Tardy F."/>
            <person name="Baranowski E."/>
            <person name="Barre A."/>
            <person name="Blanchard A."/>
            <person name="Breton M."/>
            <person name="Couture C."/>
            <person name="Citti C."/>
            <person name="Dordet-Frisoni E."/>
            <person name="Dupuy V."/>
            <person name="Gaurivaud P."/>
            <person name="Jacob D."/>
            <person name="Lemaitre C."/>
            <person name="Nikolski M."/>
            <person name="Nouvel L.X."/>
            <person name="Poumarat F."/>
            <person name="Thebault P."/>
            <person name="Theil S."/>
            <person name="Thiaucourt F."/>
            <person name="Sirand-Pugnet P."/>
        </authorList>
    </citation>
    <scope>NUCLEOTIDE SEQUENCE [LARGE SCALE GENOMIC DNA]</scope>
    <source>
        <strain evidence="2 3">14918</strain>
    </source>
</reference>
<dbReference type="AlphaFoldDB" id="N9SR81"/>
<keyword evidence="1" id="KW-0472">Membrane</keyword>
<dbReference type="RefSeq" id="WP_002881652.1">
    <property type="nucleotide sequence ID" value="NZ_AMWK01000008.1"/>
</dbReference>
<evidence type="ECO:0008006" key="4">
    <source>
        <dbReference type="Google" id="ProtNLM"/>
    </source>
</evidence>
<evidence type="ECO:0000313" key="2">
    <source>
        <dbReference type="EMBL" id="ENY53864.1"/>
    </source>
</evidence>
<feature type="transmembrane region" description="Helical" evidence="1">
    <location>
        <begin position="158"/>
        <end position="176"/>
    </location>
</feature>
<accession>N9SR81</accession>
<keyword evidence="1" id="KW-1133">Transmembrane helix</keyword>
<keyword evidence="3" id="KW-1185">Reference proteome</keyword>
<sequence length="257" mass="30024">MSHKYIYIDFEAISNPFARLLSIPANTPFAYSLGGLNHDNKFETKTFIINFVKGNSIKDIWSTLKQKIIKHIYEIDSKAKIDEIIFIGHNPTLEKQILTKMFPKNSVIPLIDDKSNPVLSLSKLTGSVFKQEYFLNTKKMIEKSGINILKKMITKSNGLIASFLGFWLYVNSLVILRSNDKRKKYFLKLNKNVVIKELRKYSQDDVNKMLYLAANPEETNLLIKRYLYKKDFMRLIKNINFNDNLTIKEIKQKIWSL</sequence>
<dbReference type="eggNOG" id="ENOG5031Y98">
    <property type="taxonomic scope" value="Bacteria"/>
</dbReference>
<dbReference type="Proteomes" id="UP000013137">
    <property type="component" value="Unassembled WGS sequence"/>
</dbReference>
<comment type="caution">
    <text evidence="2">The sequence shown here is derived from an EMBL/GenBank/DDBJ whole genome shotgun (WGS) entry which is preliminary data.</text>
</comment>
<gene>
    <name evidence="2" type="ORF">MALK_4710</name>
</gene>
<evidence type="ECO:0000256" key="1">
    <source>
        <dbReference type="SAM" id="Phobius"/>
    </source>
</evidence>
<dbReference type="EMBL" id="AMWK01000008">
    <property type="protein sequence ID" value="ENY53864.1"/>
    <property type="molecule type" value="Genomic_DNA"/>
</dbReference>
<name>N9SR81_9BACT</name>
<organism evidence="2 3">
    <name type="scientific">Metamycoplasma alkalescens 14918</name>
    <dbReference type="NCBI Taxonomy" id="1188234"/>
    <lineage>
        <taxon>Bacteria</taxon>
        <taxon>Bacillati</taxon>
        <taxon>Mycoplasmatota</taxon>
        <taxon>Mycoplasmoidales</taxon>
        <taxon>Metamycoplasmataceae</taxon>
        <taxon>Metamycoplasma</taxon>
    </lineage>
</organism>
<dbReference type="PATRIC" id="fig|1188234.3.peg.447"/>
<keyword evidence="1" id="KW-0812">Transmembrane</keyword>